<protein>
    <submittedName>
        <fullName evidence="9">Rab effector MyRIP</fullName>
    </submittedName>
</protein>
<dbReference type="GO" id="GO:0017022">
    <property type="term" value="F:myosin binding"/>
    <property type="evidence" value="ECO:0007669"/>
    <property type="project" value="TreeGrafter"/>
</dbReference>
<keyword evidence="10" id="KW-1185">Reference proteome</keyword>
<accession>A0A556TVB9</accession>
<evidence type="ECO:0000256" key="4">
    <source>
        <dbReference type="ARBA" id="ARBA00022771"/>
    </source>
</evidence>
<dbReference type="GO" id="GO:0006886">
    <property type="term" value="P:intracellular protein transport"/>
    <property type="evidence" value="ECO:0007669"/>
    <property type="project" value="InterPro"/>
</dbReference>
<dbReference type="InterPro" id="IPR010911">
    <property type="entry name" value="Rab_BD"/>
</dbReference>
<dbReference type="OrthoDB" id="10072397at2759"/>
<evidence type="ECO:0000313" key="9">
    <source>
        <dbReference type="EMBL" id="TSK82161.1"/>
    </source>
</evidence>
<feature type="region of interest" description="Disordered" evidence="7">
    <location>
        <begin position="621"/>
        <end position="644"/>
    </location>
</feature>
<dbReference type="PANTHER" id="PTHR14555:SF6">
    <property type="entry name" value="RAB EFFECTOR MYRIP"/>
    <property type="match status" value="1"/>
</dbReference>
<evidence type="ECO:0000313" key="10">
    <source>
        <dbReference type="Proteomes" id="UP000319801"/>
    </source>
</evidence>
<dbReference type="GO" id="GO:0048471">
    <property type="term" value="C:perinuclear region of cytoplasm"/>
    <property type="evidence" value="ECO:0007669"/>
    <property type="project" value="UniProtKB-SubCell"/>
</dbReference>
<keyword evidence="5" id="KW-0862">Zinc</keyword>
<keyword evidence="2" id="KW-0963">Cytoplasm</keyword>
<dbReference type="GO" id="GO:0003779">
    <property type="term" value="F:actin binding"/>
    <property type="evidence" value="ECO:0007669"/>
    <property type="project" value="TreeGrafter"/>
</dbReference>
<feature type="compositionally biased region" description="Basic residues" evidence="7">
    <location>
        <begin position="487"/>
        <end position="500"/>
    </location>
</feature>
<sequence length="1137" mass="128859">MGRKLDMSNLTEEEAEHVLQVVQRDMQLRKKEEKRLGELKQELDEEESRCVLLSRQCGFNDRCCIRCCSSFTVFLKPRHRCLDCRYNVCRRCCSYSDTDKSWLCSACEKSRLLKTQSLEWFYSNVRRRFKRFGSAKVLKMLYRRHVGDQASQAEFTEGSTYADSTDDSVYESDSTFYKHTEERSMAESISVALRVAKEAIDDAITQAEKQPCNQEKLKEACYLRDNRGELIEELTTMILQTIICKNRDLSEAHTECTLEPPPDQNSNPLLSFLPNQPQSAFSLLTEEILAQHDKTEQSSVLCTQGLKADDVSSTAGWNQNIDWMENSCASSVLQSPDGNWFALQTAQLSRLSLPTKRENLMFSALEKESGVISAYDKIASDTESDSDGAWSATRKKINQKLSTSNLLNDHHATSSQPDVTIPTKYTADQSQSDRDQNIPVSQIQNPTLGVLKRKMSLEVKPCQGHSAMGITINPYGGESSEDGLKNNRVKKTRRRRRNKRDAREGKGSQVCSGESLSLSEPDYGRMLLNYLLKCQSKKQSVSEFSSDETMTADSVTPDILTSGAVTPEAFTPDAEDPTTEHHLLSGTLDKQLTFKLDELADQENGTQFPITHEIVMDNVEEAVDKRTEESEKTRKEKRDKKRCDALSDAEVDVKQKNLDIKENKERKGLLDVDDNKIENKTLTNTETLSTDMIGNLNYDILQETVKNESAIKIERAARMSEKEFYDRKIEMKKEPEKHKQKELNTINKINLDRLIKTTEDKANYLTTKISVDRNVKQEKKDRPESVEKDDTKPEPEKKQDSVKTNTPVENRIKKDERHEYIKQKGTEYEAENETNRLCNIGSRKSMNNIQETYSQDNLGEREKIDDKQKTKHVLEGLSTPEKLISNTTFTLPDLTDDSGKKKIMEKHEKQHPIPQGDEMGFHSETINRDEQTEKSDVENKSKSNVEKTKADDIQDHTLKDVQDGSTFVQEEFLSPEVIYKKYSAASLRSITTEVLKVLNATEGLIQGASQSESCDQPVLPPTQSKRLDEQLSRIEENVYVAASAVFGLEAELGDLEECARSISGDTTEEELSQLEEQVASAAAQIHQSERQVTDIAARIAALKSAGLNVAPHTRFSKVRTKQSTMPVSQAFDTFVQQ</sequence>
<comment type="caution">
    <text evidence="9">The sequence shown here is derived from an EMBL/GenBank/DDBJ whole genome shotgun (WGS) entry which is preliminary data.</text>
</comment>
<feature type="compositionally biased region" description="Basic and acidic residues" evidence="7">
    <location>
        <begin position="775"/>
        <end position="801"/>
    </location>
</feature>
<name>A0A556TVB9_BAGYA</name>
<feature type="region of interest" description="Disordered" evidence="7">
    <location>
        <begin position="775"/>
        <end position="809"/>
    </location>
</feature>
<evidence type="ECO:0000256" key="5">
    <source>
        <dbReference type="ARBA" id="ARBA00022833"/>
    </source>
</evidence>
<dbReference type="GO" id="GO:0008270">
    <property type="term" value="F:zinc ion binding"/>
    <property type="evidence" value="ECO:0007669"/>
    <property type="project" value="UniProtKB-KW"/>
</dbReference>
<evidence type="ECO:0000256" key="2">
    <source>
        <dbReference type="ARBA" id="ARBA00022490"/>
    </source>
</evidence>
<dbReference type="InterPro" id="IPR011011">
    <property type="entry name" value="Znf_FYVE_PHD"/>
</dbReference>
<reference evidence="9 10" key="1">
    <citation type="journal article" date="2019" name="Genome Biol. Evol.">
        <title>Whole-Genome Sequencing of the Giant Devil Catfish, Bagarius yarrelli.</title>
        <authorList>
            <person name="Jiang W."/>
            <person name="Lv Y."/>
            <person name="Cheng L."/>
            <person name="Yang K."/>
            <person name="Chao B."/>
            <person name="Wang X."/>
            <person name="Li Y."/>
            <person name="Pan X."/>
            <person name="You X."/>
            <person name="Zhang Y."/>
            <person name="Yang J."/>
            <person name="Li J."/>
            <person name="Zhang X."/>
            <person name="Liu S."/>
            <person name="Sun C."/>
            <person name="Yang J."/>
            <person name="Shi Q."/>
        </authorList>
    </citation>
    <scope>NUCLEOTIDE SEQUENCE [LARGE SCALE GENOMIC DNA]</scope>
    <source>
        <strain evidence="9">JWS20170419001</strain>
        <tissue evidence="9">Muscle</tissue>
    </source>
</reference>
<dbReference type="GO" id="GO:0030864">
    <property type="term" value="C:cortical actin cytoskeleton"/>
    <property type="evidence" value="ECO:0007669"/>
    <property type="project" value="TreeGrafter"/>
</dbReference>
<feature type="compositionally biased region" description="Basic and acidic residues" evidence="7">
    <location>
        <begin position="622"/>
        <end position="644"/>
    </location>
</feature>
<feature type="domain" description="RabBD" evidence="8">
    <location>
        <begin position="4"/>
        <end position="124"/>
    </location>
</feature>
<evidence type="ECO:0000256" key="6">
    <source>
        <dbReference type="SAM" id="Coils"/>
    </source>
</evidence>
<dbReference type="PROSITE" id="PS50916">
    <property type="entry name" value="RABBD"/>
    <property type="match status" value="1"/>
</dbReference>
<dbReference type="Proteomes" id="UP000319801">
    <property type="component" value="Unassembled WGS sequence"/>
</dbReference>
<dbReference type="PANTHER" id="PTHR14555">
    <property type="entry name" value="MYELIN-ASSOCIATED OLIGODENDROCYTIC BASIC PROTEIN MOBP -RELATED"/>
    <property type="match status" value="1"/>
</dbReference>
<dbReference type="EMBL" id="VCAZ01000021">
    <property type="protein sequence ID" value="TSK82161.1"/>
    <property type="molecule type" value="Genomic_DNA"/>
</dbReference>
<feature type="region of interest" description="Disordered" evidence="7">
    <location>
        <begin position="470"/>
        <end position="516"/>
    </location>
</feature>
<evidence type="ECO:0000256" key="7">
    <source>
        <dbReference type="SAM" id="MobiDB-lite"/>
    </source>
</evidence>
<dbReference type="Gene3D" id="3.30.40.10">
    <property type="entry name" value="Zinc/RING finger domain, C3HC4 (zinc finger)"/>
    <property type="match status" value="1"/>
</dbReference>
<keyword evidence="3" id="KW-0479">Metal-binding</keyword>
<feature type="coiled-coil region" evidence="6">
    <location>
        <begin position="1064"/>
        <end position="1091"/>
    </location>
</feature>
<dbReference type="InterPro" id="IPR013083">
    <property type="entry name" value="Znf_RING/FYVE/PHD"/>
</dbReference>
<feature type="region of interest" description="Disordered" evidence="7">
    <location>
        <begin position="928"/>
        <end position="957"/>
    </location>
</feature>
<dbReference type="Pfam" id="PF04698">
    <property type="entry name" value="Rab_eff_C"/>
    <property type="match status" value="2"/>
</dbReference>
<keyword evidence="6" id="KW-0175">Coiled coil</keyword>
<dbReference type="SUPFAM" id="SSF57903">
    <property type="entry name" value="FYVE/PHD zinc finger"/>
    <property type="match status" value="1"/>
</dbReference>
<dbReference type="Pfam" id="PF02318">
    <property type="entry name" value="FYVE_2"/>
    <property type="match status" value="1"/>
</dbReference>
<evidence type="ECO:0000256" key="3">
    <source>
        <dbReference type="ARBA" id="ARBA00022723"/>
    </source>
</evidence>
<proteinExistence type="predicted"/>
<dbReference type="GO" id="GO:0031267">
    <property type="term" value="F:small GTPase binding"/>
    <property type="evidence" value="ECO:0007669"/>
    <property type="project" value="InterPro"/>
</dbReference>
<dbReference type="AlphaFoldDB" id="A0A556TVB9"/>
<evidence type="ECO:0000259" key="8">
    <source>
        <dbReference type="PROSITE" id="PS50916"/>
    </source>
</evidence>
<evidence type="ECO:0000256" key="1">
    <source>
        <dbReference type="ARBA" id="ARBA00004556"/>
    </source>
</evidence>
<comment type="subcellular location">
    <subcellularLocation>
        <location evidence="1">Cytoplasm</location>
        <location evidence="1">Perinuclear region</location>
    </subcellularLocation>
</comment>
<dbReference type="InterPro" id="IPR051745">
    <property type="entry name" value="Intracell_Transport_Effector"/>
</dbReference>
<keyword evidence="4" id="KW-0863">Zinc-finger</keyword>
<dbReference type="InterPro" id="IPR041282">
    <property type="entry name" value="FYVE_2"/>
</dbReference>
<dbReference type="FunFam" id="3.30.40.10:FF:000018">
    <property type="entry name" value="Synaptotagmin-like 5, isoform CRA_a"/>
    <property type="match status" value="1"/>
</dbReference>
<dbReference type="InterPro" id="IPR006788">
    <property type="entry name" value="Myrip/Melanophilin"/>
</dbReference>
<gene>
    <name evidence="9" type="ORF">Baya_5057</name>
</gene>
<organism evidence="9 10">
    <name type="scientific">Bagarius yarrelli</name>
    <name type="common">Goonch</name>
    <name type="synonym">Bagrus yarrelli</name>
    <dbReference type="NCBI Taxonomy" id="175774"/>
    <lineage>
        <taxon>Eukaryota</taxon>
        <taxon>Metazoa</taxon>
        <taxon>Chordata</taxon>
        <taxon>Craniata</taxon>
        <taxon>Vertebrata</taxon>
        <taxon>Euteleostomi</taxon>
        <taxon>Actinopterygii</taxon>
        <taxon>Neopterygii</taxon>
        <taxon>Teleostei</taxon>
        <taxon>Ostariophysi</taxon>
        <taxon>Siluriformes</taxon>
        <taxon>Sisoridae</taxon>
        <taxon>Sisorinae</taxon>
        <taxon>Bagarius</taxon>
    </lineage>
</organism>
<feature type="coiled-coil region" evidence="6">
    <location>
        <begin position="22"/>
        <end position="56"/>
    </location>
</feature>